<keyword evidence="1" id="KW-0732">Signal</keyword>
<dbReference type="OrthoDB" id="5946976at2759"/>
<dbReference type="Proteomes" id="UP000023623">
    <property type="component" value="Unassembled WGS sequence"/>
</dbReference>
<evidence type="ECO:0000313" key="3">
    <source>
        <dbReference type="Proteomes" id="UP000023623"/>
    </source>
</evidence>
<name>A0A022XYH6_TRISD</name>
<sequence>MKFSIFSAASLLATAALAGRAWEEHHGLTFDSFKSTFNKLTKDGYRPTYLTGDAAPNGDARYNGIFKTHLFDGIGWTAQYGYEPGKFGQTVKDLKNKGYFPMHVQGYNVGKDPTAGHQRRHIDGRRVPWELLVDATKNQVMEAFGQFPPKGYRLVSVSGYGLGSEQRFTAAFQKTPGPEWKATIGMGREEFQKRTEELRKQGFFPADLSVYNIKGSVFFSAIWQREDGKSDKSMAKFGLSAKELAEWFRHWKEKGYEPMTVSGYLENSSLKYAAIIGKP</sequence>
<feature type="chain" id="PRO_5001509387" evidence="1">
    <location>
        <begin position="19"/>
        <end position="279"/>
    </location>
</feature>
<gene>
    <name evidence="2" type="ORF">H105_02774</name>
</gene>
<dbReference type="HOGENOM" id="CLU_076340_0_0_1"/>
<evidence type="ECO:0000256" key="1">
    <source>
        <dbReference type="SAM" id="SignalP"/>
    </source>
</evidence>
<evidence type="ECO:0000313" key="2">
    <source>
        <dbReference type="EMBL" id="EZF75579.1"/>
    </source>
</evidence>
<reference evidence="2 3" key="1">
    <citation type="submission" date="2014-02" db="EMBL/GenBank/DDBJ databases">
        <title>The Genome Sequence of Trichophyton rubrum (morphotype soudanense) CBS 452.61.</title>
        <authorList>
            <consortium name="The Broad Institute Genomics Platform"/>
            <person name="Cuomo C.A."/>
            <person name="White T.C."/>
            <person name="Graser Y."/>
            <person name="Martinez-Rossi N."/>
            <person name="Heitman J."/>
            <person name="Young S.K."/>
            <person name="Zeng Q."/>
            <person name="Gargeya S."/>
            <person name="Abouelleil A."/>
            <person name="Alvarado L."/>
            <person name="Chapman S.B."/>
            <person name="Gainer-Dewar J."/>
            <person name="Goldberg J."/>
            <person name="Griggs A."/>
            <person name="Gujja S."/>
            <person name="Hansen M."/>
            <person name="Howarth C."/>
            <person name="Imamovic A."/>
            <person name="Larimer J."/>
            <person name="Martinez D."/>
            <person name="Murphy C."/>
            <person name="Pearson M.D."/>
            <person name="Persinoti G."/>
            <person name="Poon T."/>
            <person name="Priest M."/>
            <person name="Roberts A.D."/>
            <person name="Saif S."/>
            <person name="Shea T.D."/>
            <person name="Sykes S.N."/>
            <person name="Wortman J."/>
            <person name="Nusbaum C."/>
            <person name="Birren B."/>
        </authorList>
    </citation>
    <scope>NUCLEOTIDE SEQUENCE [LARGE SCALE GENOMIC DNA]</scope>
    <source>
        <strain evidence="2 3">CBS 452.61</strain>
    </source>
</reference>
<feature type="signal peptide" evidence="1">
    <location>
        <begin position="1"/>
        <end position="18"/>
    </location>
</feature>
<accession>A0A022XYH6</accession>
<dbReference type="Pfam" id="PF17660">
    <property type="entry name" value="BTRD1"/>
    <property type="match status" value="5"/>
</dbReference>
<protein>
    <submittedName>
        <fullName evidence="2">Uncharacterized protein</fullName>
    </submittedName>
</protein>
<dbReference type="AlphaFoldDB" id="A0A022XYH6"/>
<dbReference type="InterPro" id="IPR049511">
    <property type="entry name" value="PGH-like_rpt"/>
</dbReference>
<proteinExistence type="predicted"/>
<organism evidence="2 3">
    <name type="scientific">Trichophyton soudanense CBS 452.61</name>
    <dbReference type="NCBI Taxonomy" id="1215331"/>
    <lineage>
        <taxon>Eukaryota</taxon>
        <taxon>Fungi</taxon>
        <taxon>Dikarya</taxon>
        <taxon>Ascomycota</taxon>
        <taxon>Pezizomycotina</taxon>
        <taxon>Eurotiomycetes</taxon>
        <taxon>Eurotiomycetidae</taxon>
        <taxon>Onygenales</taxon>
        <taxon>Arthrodermataceae</taxon>
        <taxon>Trichophyton</taxon>
    </lineage>
</organism>
<keyword evidence="3" id="KW-1185">Reference proteome</keyword>
<dbReference type="EMBL" id="KK208806">
    <property type="protein sequence ID" value="EZF75579.1"/>
    <property type="molecule type" value="Genomic_DNA"/>
</dbReference>